<dbReference type="AlphaFoldDB" id="A0A4P6EHC4"/>
<dbReference type="KEGG" id="mprt:ET475_09235"/>
<dbReference type="GO" id="GO:0000976">
    <property type="term" value="F:transcription cis-regulatory region binding"/>
    <property type="evidence" value="ECO:0007669"/>
    <property type="project" value="TreeGrafter"/>
</dbReference>
<keyword evidence="8" id="KW-1185">Reference proteome</keyword>
<dbReference type="PANTHER" id="PTHR30055">
    <property type="entry name" value="HTH-TYPE TRANSCRIPTIONAL REGULATOR RUTR"/>
    <property type="match status" value="1"/>
</dbReference>
<dbReference type="InterPro" id="IPR001647">
    <property type="entry name" value="HTH_TetR"/>
</dbReference>
<reference evidence="7 8" key="1">
    <citation type="submission" date="2019-01" db="EMBL/GenBank/DDBJ databases">
        <title>Genome sequencing of strain DFW100M-13.</title>
        <authorList>
            <person name="Heo J."/>
            <person name="Kim S.-J."/>
            <person name="Kim J.-S."/>
            <person name="Hong S.-B."/>
            <person name="Kwon S.-W."/>
        </authorList>
    </citation>
    <scope>NUCLEOTIDE SEQUENCE [LARGE SCALE GENOMIC DNA]</scope>
    <source>
        <strain evidence="7 8">DFW100M-13</strain>
    </source>
</reference>
<name>A0A4P6EHC4_9MICO</name>
<keyword evidence="1" id="KW-0805">Transcription regulation</keyword>
<feature type="DNA-binding region" description="H-T-H motif" evidence="4">
    <location>
        <begin position="42"/>
        <end position="61"/>
    </location>
</feature>
<evidence type="ECO:0000256" key="1">
    <source>
        <dbReference type="ARBA" id="ARBA00023015"/>
    </source>
</evidence>
<proteinExistence type="predicted"/>
<gene>
    <name evidence="7" type="ORF">ET475_09235</name>
</gene>
<dbReference type="Pfam" id="PF00440">
    <property type="entry name" value="TetR_N"/>
    <property type="match status" value="1"/>
</dbReference>
<accession>A0A4P6EHC4</accession>
<dbReference type="Gene3D" id="1.10.357.10">
    <property type="entry name" value="Tetracycline Repressor, domain 2"/>
    <property type="match status" value="1"/>
</dbReference>
<evidence type="ECO:0000259" key="6">
    <source>
        <dbReference type="PROSITE" id="PS50977"/>
    </source>
</evidence>
<dbReference type="PANTHER" id="PTHR30055:SF234">
    <property type="entry name" value="HTH-TYPE TRANSCRIPTIONAL REGULATOR BETI"/>
    <property type="match status" value="1"/>
</dbReference>
<dbReference type="Proteomes" id="UP000293995">
    <property type="component" value="Chromosome"/>
</dbReference>
<evidence type="ECO:0000256" key="5">
    <source>
        <dbReference type="SAM" id="MobiDB-lite"/>
    </source>
</evidence>
<dbReference type="InterPro" id="IPR023772">
    <property type="entry name" value="DNA-bd_HTH_TetR-type_CS"/>
</dbReference>
<dbReference type="GO" id="GO:0003700">
    <property type="term" value="F:DNA-binding transcription factor activity"/>
    <property type="evidence" value="ECO:0007669"/>
    <property type="project" value="TreeGrafter"/>
</dbReference>
<sequence length="216" mass="24138">MIARVQDLPTPGLRERKREQTRRRLENAAVTIVLDGGLDALTIDAVSERAEVSPRTFFNYFDSKEDAILGTRTEDDTRRLVTETLDQLRPTSLLDGIIELLLGVVSTPDPELHEKRHRIIREHPELLHRKFAHMGRFLEPITEGVLSLMERVRPSTGTVASAEQRAQIAMMACSAALRASIIELTNAGIDLSTPESTRLLHTRTAALVRDTTGILK</sequence>
<organism evidence="7 8">
    <name type="scientific">Microbacterium protaetiae</name>
    <dbReference type="NCBI Taxonomy" id="2509458"/>
    <lineage>
        <taxon>Bacteria</taxon>
        <taxon>Bacillati</taxon>
        <taxon>Actinomycetota</taxon>
        <taxon>Actinomycetes</taxon>
        <taxon>Micrococcales</taxon>
        <taxon>Microbacteriaceae</taxon>
        <taxon>Microbacterium</taxon>
    </lineage>
</organism>
<evidence type="ECO:0000256" key="3">
    <source>
        <dbReference type="ARBA" id="ARBA00023163"/>
    </source>
</evidence>
<dbReference type="PROSITE" id="PS50977">
    <property type="entry name" value="HTH_TETR_2"/>
    <property type="match status" value="1"/>
</dbReference>
<keyword evidence="3" id="KW-0804">Transcription</keyword>
<protein>
    <submittedName>
        <fullName evidence="7">TetR family transcriptional regulator</fullName>
    </submittedName>
</protein>
<dbReference type="PROSITE" id="PS01081">
    <property type="entry name" value="HTH_TETR_1"/>
    <property type="match status" value="1"/>
</dbReference>
<dbReference type="OrthoDB" id="8688418at2"/>
<dbReference type="SUPFAM" id="SSF46689">
    <property type="entry name" value="Homeodomain-like"/>
    <property type="match status" value="1"/>
</dbReference>
<dbReference type="EMBL" id="CP035494">
    <property type="protein sequence ID" value="QAY61794.1"/>
    <property type="molecule type" value="Genomic_DNA"/>
</dbReference>
<evidence type="ECO:0000256" key="4">
    <source>
        <dbReference type="PROSITE-ProRule" id="PRU00335"/>
    </source>
</evidence>
<keyword evidence="2 4" id="KW-0238">DNA-binding</keyword>
<feature type="region of interest" description="Disordered" evidence="5">
    <location>
        <begin position="1"/>
        <end position="21"/>
    </location>
</feature>
<dbReference type="InterPro" id="IPR050109">
    <property type="entry name" value="HTH-type_TetR-like_transc_reg"/>
</dbReference>
<evidence type="ECO:0000313" key="8">
    <source>
        <dbReference type="Proteomes" id="UP000293995"/>
    </source>
</evidence>
<evidence type="ECO:0000313" key="7">
    <source>
        <dbReference type="EMBL" id="QAY61794.1"/>
    </source>
</evidence>
<evidence type="ECO:0000256" key="2">
    <source>
        <dbReference type="ARBA" id="ARBA00023125"/>
    </source>
</evidence>
<dbReference type="InterPro" id="IPR009057">
    <property type="entry name" value="Homeodomain-like_sf"/>
</dbReference>
<feature type="domain" description="HTH tetR-type" evidence="6">
    <location>
        <begin position="19"/>
        <end position="79"/>
    </location>
</feature>